<accession>A0AAP2UT83</accession>
<evidence type="ECO:0000313" key="2">
    <source>
        <dbReference type="EMBL" id="MCR0235490.1"/>
    </source>
</evidence>
<dbReference type="EMBL" id="JAKTMA010000073">
    <property type="protein sequence ID" value="MCR0235490.1"/>
    <property type="molecule type" value="Genomic_DNA"/>
</dbReference>
<proteinExistence type="predicted"/>
<dbReference type="RefSeq" id="WP_008819728.1">
    <property type="nucleotide sequence ID" value="NZ_AP025565.1"/>
</dbReference>
<organism evidence="2 3">
    <name type="scientific">Clostridium innocuum</name>
    <dbReference type="NCBI Taxonomy" id="1522"/>
    <lineage>
        <taxon>Bacteria</taxon>
        <taxon>Bacillati</taxon>
        <taxon>Bacillota</taxon>
        <taxon>Clostridia</taxon>
        <taxon>Eubacteriales</taxon>
        <taxon>Clostridiaceae</taxon>
        <taxon>Clostridium</taxon>
    </lineage>
</organism>
<reference evidence="2" key="1">
    <citation type="journal article" date="2022" name="Clin. Infect. Dis.">
        <title>Association between Clostridium innocuum and antibiotic-associated diarrhea in adults and children: A cross-sectional study and comparative genomics analysis.</title>
        <authorList>
            <person name="Cherny K.E."/>
            <person name="Muscat E.B."/>
            <person name="Balaji A."/>
            <person name="Mukherjee J."/>
            <person name="Ozer E.A."/>
            <person name="Angarone M.P."/>
            <person name="Hauser A.R."/>
            <person name="Sichel J.S."/>
            <person name="Amponsah E."/>
            <person name="Kociolek L.K."/>
        </authorList>
    </citation>
    <scope>NUCLEOTIDE SEQUENCE</scope>
    <source>
        <strain evidence="2">NU1-AC-029v</strain>
    </source>
</reference>
<evidence type="ECO:0000313" key="3">
    <source>
        <dbReference type="Proteomes" id="UP001203972"/>
    </source>
</evidence>
<name>A0AAP2UT83_CLOIN</name>
<protein>
    <submittedName>
        <fullName evidence="2">Phage antirepressor N-terminal domain-containing protein</fullName>
    </submittedName>
</protein>
<dbReference type="Pfam" id="PF10547">
    <property type="entry name" value="P22_AR_N"/>
    <property type="match status" value="1"/>
</dbReference>
<sequence length="205" mass="23328">MAELEIKKVDFYDSELIGVQEAATGKVFTAINNVLKGIGFDDRQIEHQRNKWKEDEAVSKGVQKFSYPSEGGTQEAYCIDIMKLPLALAKINITPKIKKENPRLAEMLELYQDKCAEVLAKSFFRKQTDFIKSYSTKATSVGELANLMKEWGRALRDANGDPEKIVELYEKLNRQLGMDIPSDLLGKKKKKNQQLAYALIPMDFE</sequence>
<gene>
    <name evidence="2" type="ORF">MKC95_22260</name>
</gene>
<feature type="domain" description="Antirepressor protein ant N-terminal" evidence="1">
    <location>
        <begin position="8"/>
        <end position="127"/>
    </location>
</feature>
<comment type="caution">
    <text evidence="2">The sequence shown here is derived from an EMBL/GenBank/DDBJ whole genome shotgun (WGS) entry which is preliminary data.</text>
</comment>
<dbReference type="Proteomes" id="UP001203972">
    <property type="component" value="Unassembled WGS sequence"/>
</dbReference>
<dbReference type="InterPro" id="IPR018875">
    <property type="entry name" value="Antirepressor_Ant_N"/>
</dbReference>
<dbReference type="AlphaFoldDB" id="A0AAP2UT83"/>
<evidence type="ECO:0000259" key="1">
    <source>
        <dbReference type="Pfam" id="PF10547"/>
    </source>
</evidence>